<protein>
    <submittedName>
        <fullName evidence="3">Peptidase_M13_N domain-containing protein</fullName>
    </submittedName>
</protein>
<name>A0A1I7ZQY0_9BILA</name>
<accession>A0A1I7ZQY0</accession>
<proteinExistence type="predicted"/>
<dbReference type="Proteomes" id="UP000095287">
    <property type="component" value="Unplaced"/>
</dbReference>
<sequence length="298" mass="33832">MALKKTKNVPPIALLSWWKIAATLVIATAVACFGSWSYVSYMTYVDSSKPCDTNAYVDKALLFHERHLANFNAAIRGWMHNEGIMKGYIDHESGSGKLNQLVDDAQALLKKISESEADEYLKHMSLLQFLATQKLNKSQWETAAALEKHIKSINIDRTFVLEKFFAAYIGHPELVTVATLNKTLAQIDLKVAQLEGLTRPKYHKYIGSFWNELKRTTTPGISKYCLPEDASVEDIVEAYGMMIDVRESKCVPFGEEKYEVDTFCLTIWTIVGWFLMYMFQIVILCEKAEREIALGSKC</sequence>
<dbReference type="PROSITE" id="PS51257">
    <property type="entry name" value="PROKAR_LIPOPROTEIN"/>
    <property type="match status" value="1"/>
</dbReference>
<dbReference type="WBParaSite" id="L893_g29039.t1">
    <property type="protein sequence ID" value="L893_g29039.t1"/>
    <property type="gene ID" value="L893_g29039"/>
</dbReference>
<reference evidence="3" key="1">
    <citation type="submission" date="2016-11" db="UniProtKB">
        <authorList>
            <consortium name="WormBaseParasite"/>
        </authorList>
    </citation>
    <scope>IDENTIFICATION</scope>
</reference>
<keyword evidence="1" id="KW-0812">Transmembrane</keyword>
<evidence type="ECO:0000313" key="3">
    <source>
        <dbReference type="WBParaSite" id="L893_g29039.t1"/>
    </source>
</evidence>
<feature type="transmembrane region" description="Helical" evidence="1">
    <location>
        <begin position="12"/>
        <end position="39"/>
    </location>
</feature>
<keyword evidence="1" id="KW-1133">Transmembrane helix</keyword>
<dbReference type="AlphaFoldDB" id="A0A1I7ZQY0"/>
<feature type="transmembrane region" description="Helical" evidence="1">
    <location>
        <begin position="265"/>
        <end position="285"/>
    </location>
</feature>
<keyword evidence="1" id="KW-0472">Membrane</keyword>
<keyword evidence="2" id="KW-1185">Reference proteome</keyword>
<organism evidence="2 3">
    <name type="scientific">Steinernema glaseri</name>
    <dbReference type="NCBI Taxonomy" id="37863"/>
    <lineage>
        <taxon>Eukaryota</taxon>
        <taxon>Metazoa</taxon>
        <taxon>Ecdysozoa</taxon>
        <taxon>Nematoda</taxon>
        <taxon>Chromadorea</taxon>
        <taxon>Rhabditida</taxon>
        <taxon>Tylenchina</taxon>
        <taxon>Panagrolaimomorpha</taxon>
        <taxon>Strongyloidoidea</taxon>
        <taxon>Steinernematidae</taxon>
        <taxon>Steinernema</taxon>
    </lineage>
</organism>
<evidence type="ECO:0000313" key="2">
    <source>
        <dbReference type="Proteomes" id="UP000095287"/>
    </source>
</evidence>
<evidence type="ECO:0000256" key="1">
    <source>
        <dbReference type="SAM" id="Phobius"/>
    </source>
</evidence>